<dbReference type="InterPro" id="IPR003399">
    <property type="entry name" value="Mce/MlaD"/>
</dbReference>
<feature type="domain" description="Mce/MlaD" evidence="1">
    <location>
        <begin position="31"/>
        <end position="104"/>
    </location>
</feature>
<dbReference type="PANTHER" id="PTHR33371">
    <property type="entry name" value="INTERMEMBRANE PHOSPHOLIPID TRANSPORT SYSTEM BINDING PROTEIN MLAD-RELATED"/>
    <property type="match status" value="1"/>
</dbReference>
<dbReference type="Pfam" id="PF02470">
    <property type="entry name" value="MlaD"/>
    <property type="match status" value="1"/>
</dbReference>
<dbReference type="PANTHER" id="PTHR33371:SF16">
    <property type="entry name" value="MCE-FAMILY PROTEIN MCE3F"/>
    <property type="match status" value="1"/>
</dbReference>
<accession>F6ERN8</accession>
<proteinExistence type="predicted"/>
<gene>
    <name evidence="2" type="ordered locus">AS9A_1163</name>
</gene>
<dbReference type="KEGG" id="asd:AS9A_1163"/>
<dbReference type="STRING" id="443218.AS9A_1163"/>
<keyword evidence="3" id="KW-1185">Reference proteome</keyword>
<dbReference type="GO" id="GO:0005576">
    <property type="term" value="C:extracellular region"/>
    <property type="evidence" value="ECO:0007669"/>
    <property type="project" value="TreeGrafter"/>
</dbReference>
<dbReference type="AlphaFoldDB" id="F6ERN8"/>
<dbReference type="HOGENOM" id="CLU_066442_1_0_11"/>
<organism evidence="2 3">
    <name type="scientific">Hoyosella subflava (strain DSM 45089 / JCM 17490 / NBRC 109087 / DQS3-9A1)</name>
    <name type="common">Amycolicicoccus subflavus</name>
    <dbReference type="NCBI Taxonomy" id="443218"/>
    <lineage>
        <taxon>Bacteria</taxon>
        <taxon>Bacillati</taxon>
        <taxon>Actinomycetota</taxon>
        <taxon>Actinomycetes</taxon>
        <taxon>Mycobacteriales</taxon>
        <taxon>Hoyosellaceae</taxon>
        <taxon>Hoyosella</taxon>
    </lineage>
</organism>
<evidence type="ECO:0000313" key="2">
    <source>
        <dbReference type="EMBL" id="AEF39615.1"/>
    </source>
</evidence>
<sequence length="312" mass="33460">MSLSAILAVLIVGITYLTVSVVRLDGFREHSTATMVLTNSGSLGPRSPILLSGVRVGEITNVENIQDGVAVEMRLDRRFQVPLSSSVIIENLSALGEPYVLFTPTSAEGPYVEDGQRIDTQAIQMPLSIPDVAGVVTAFLDQLDPETIASLIDSLHQAMSGIEDVMPSLERSTRLLAATLLDRTPELQMMLTNLQTIGGDMEWLGPSMESAGPLWADFGFKVEIVVEALAKFVRLPNVPEAYIEGNGLVAFLPKLTEKLDEIGPDLQQLAPIIAPLANDLGAAPPMDLSRLISQSLGSTSADGSIRLNIEVE</sequence>
<protein>
    <submittedName>
        <fullName evidence="2">Putative Mce family protein</fullName>
    </submittedName>
</protein>
<dbReference type="InterPro" id="IPR052336">
    <property type="entry name" value="MlaD_Phospholipid_Transporter"/>
</dbReference>
<name>F6ERN8_HOYSD</name>
<dbReference type="EMBL" id="CP002786">
    <property type="protein sequence ID" value="AEF39615.1"/>
    <property type="molecule type" value="Genomic_DNA"/>
</dbReference>
<dbReference type="eggNOG" id="COG1463">
    <property type="taxonomic scope" value="Bacteria"/>
</dbReference>
<evidence type="ECO:0000313" key="3">
    <source>
        <dbReference type="Proteomes" id="UP000009235"/>
    </source>
</evidence>
<dbReference type="Proteomes" id="UP000009235">
    <property type="component" value="Chromosome"/>
</dbReference>
<evidence type="ECO:0000259" key="1">
    <source>
        <dbReference type="Pfam" id="PF02470"/>
    </source>
</evidence>
<reference evidence="2 3" key="1">
    <citation type="journal article" date="2011" name="J. Bacteriol.">
        <title>Complete genome sequence of Amycolicicoccus subflavus DQS3-9A1T, an actinomycete isolated from crude oil-polluted soil.</title>
        <authorList>
            <person name="Cai M."/>
            <person name="Chen W.M."/>
            <person name="Nie Y."/>
            <person name="Chi C.Q."/>
            <person name="Wang Y.N."/>
            <person name="Tang Y.Q."/>
            <person name="Li G.Y."/>
            <person name="Wu X.L."/>
        </authorList>
    </citation>
    <scope>NUCLEOTIDE SEQUENCE [LARGE SCALE GENOMIC DNA]</scope>
    <source>
        <strain evidence="3">DSM 45089 / DQS3-9A1</strain>
    </source>
</reference>